<name>A0ABQ7SUE5_PHRPL</name>
<feature type="compositionally biased region" description="Basic residues" evidence="17">
    <location>
        <begin position="64"/>
        <end position="73"/>
    </location>
</feature>
<dbReference type="PANTHER" id="PTHR13142:SF1">
    <property type="entry name" value="INNER CENTROMERE PROTEIN"/>
    <property type="match status" value="1"/>
</dbReference>
<keyword evidence="21" id="KW-1185">Reference proteome</keyword>
<organism evidence="20 21">
    <name type="scientific">Phrynosoma platyrhinos</name>
    <name type="common">Desert horned lizard</name>
    <dbReference type="NCBI Taxonomy" id="52577"/>
    <lineage>
        <taxon>Eukaryota</taxon>
        <taxon>Metazoa</taxon>
        <taxon>Chordata</taxon>
        <taxon>Craniata</taxon>
        <taxon>Vertebrata</taxon>
        <taxon>Euteleostomi</taxon>
        <taxon>Lepidosauria</taxon>
        <taxon>Squamata</taxon>
        <taxon>Bifurcata</taxon>
        <taxon>Unidentata</taxon>
        <taxon>Episquamata</taxon>
        <taxon>Toxicofera</taxon>
        <taxon>Iguania</taxon>
        <taxon>Phrynosomatidae</taxon>
        <taxon>Phrynosomatinae</taxon>
        <taxon>Phrynosoma</taxon>
    </lineage>
</organism>
<accession>A0ABQ7SUE5</accession>
<evidence type="ECO:0000256" key="17">
    <source>
        <dbReference type="SAM" id="MobiDB-lite"/>
    </source>
</evidence>
<evidence type="ECO:0000256" key="6">
    <source>
        <dbReference type="ARBA" id="ARBA00022454"/>
    </source>
</evidence>
<dbReference type="Pfam" id="PF12178">
    <property type="entry name" value="INCENP_N"/>
    <property type="match status" value="1"/>
</dbReference>
<feature type="compositionally biased region" description="Basic and acidic residues" evidence="17">
    <location>
        <begin position="339"/>
        <end position="353"/>
    </location>
</feature>
<feature type="region of interest" description="Disordered" evidence="17">
    <location>
        <begin position="593"/>
        <end position="678"/>
    </location>
</feature>
<evidence type="ECO:0000313" key="21">
    <source>
        <dbReference type="Proteomes" id="UP000826234"/>
    </source>
</evidence>
<dbReference type="Gene3D" id="6.10.250.2990">
    <property type="match status" value="1"/>
</dbReference>
<keyword evidence="16" id="KW-0137">Centromere</keyword>
<evidence type="ECO:0008006" key="22">
    <source>
        <dbReference type="Google" id="ProtNLM"/>
    </source>
</evidence>
<evidence type="ECO:0000256" key="13">
    <source>
        <dbReference type="ARBA" id="ARBA00023212"/>
    </source>
</evidence>
<evidence type="ECO:0000256" key="12">
    <source>
        <dbReference type="ARBA" id="ARBA00022838"/>
    </source>
</evidence>
<dbReference type="Proteomes" id="UP000826234">
    <property type="component" value="Unassembled WGS sequence"/>
</dbReference>
<evidence type="ECO:0000256" key="2">
    <source>
        <dbReference type="ARBA" id="ARBA00004186"/>
    </source>
</evidence>
<keyword evidence="9" id="KW-0493">Microtubule</keyword>
<feature type="region of interest" description="Disordered" evidence="17">
    <location>
        <begin position="47"/>
        <end position="97"/>
    </location>
</feature>
<comment type="subcellular location">
    <subcellularLocation>
        <location evidence="4">Chromosome</location>
        <location evidence="4">Centromere</location>
        <location evidence="4">Kinetochore</location>
    </subcellularLocation>
    <subcellularLocation>
        <location evidence="2">Cytoplasm</location>
        <location evidence="2">Cytoskeleton</location>
        <location evidence="2">Spindle</location>
    </subcellularLocation>
    <subcellularLocation>
        <location evidence="3">Midbody</location>
    </subcellularLocation>
    <subcellularLocation>
        <location evidence="1">Nucleus</location>
    </subcellularLocation>
</comment>
<keyword evidence="13" id="KW-0206">Cytoskeleton</keyword>
<dbReference type="InterPro" id="IPR005635">
    <property type="entry name" value="Inner_centromere_prot_ARK-bd"/>
</dbReference>
<feature type="compositionally biased region" description="Polar residues" evidence="17">
    <location>
        <begin position="354"/>
        <end position="365"/>
    </location>
</feature>
<comment type="caution">
    <text evidence="20">The sequence shown here is derived from an EMBL/GenBank/DDBJ whole genome shotgun (WGS) entry which is preliminary data.</text>
</comment>
<keyword evidence="6" id="KW-0158">Chromosome</keyword>
<evidence type="ECO:0000256" key="16">
    <source>
        <dbReference type="ARBA" id="ARBA00023328"/>
    </source>
</evidence>
<feature type="region of interest" description="Disordered" evidence="17">
    <location>
        <begin position="314"/>
        <end position="445"/>
    </location>
</feature>
<evidence type="ECO:0000256" key="3">
    <source>
        <dbReference type="ARBA" id="ARBA00004214"/>
    </source>
</evidence>
<evidence type="ECO:0000256" key="7">
    <source>
        <dbReference type="ARBA" id="ARBA00022490"/>
    </source>
</evidence>
<keyword evidence="10" id="KW-0498">Mitosis</keyword>
<feature type="compositionally biased region" description="Basic and acidic residues" evidence="17">
    <location>
        <begin position="593"/>
        <end position="602"/>
    </location>
</feature>
<dbReference type="PANTHER" id="PTHR13142">
    <property type="entry name" value="INNER CENTROMERE PROTEIN"/>
    <property type="match status" value="1"/>
</dbReference>
<evidence type="ECO:0000259" key="18">
    <source>
        <dbReference type="Pfam" id="PF03941"/>
    </source>
</evidence>
<keyword evidence="12" id="KW-0995">Kinetochore</keyword>
<evidence type="ECO:0000256" key="9">
    <source>
        <dbReference type="ARBA" id="ARBA00022701"/>
    </source>
</evidence>
<evidence type="ECO:0000259" key="19">
    <source>
        <dbReference type="Pfam" id="PF12178"/>
    </source>
</evidence>
<feature type="compositionally biased region" description="Basic and acidic residues" evidence="17">
    <location>
        <begin position="690"/>
        <end position="723"/>
    </location>
</feature>
<feature type="region of interest" description="Disordered" evidence="17">
    <location>
        <begin position="255"/>
        <end position="284"/>
    </location>
</feature>
<feature type="compositionally biased region" description="Basic and acidic residues" evidence="17">
    <location>
        <begin position="492"/>
        <end position="578"/>
    </location>
</feature>
<evidence type="ECO:0000256" key="10">
    <source>
        <dbReference type="ARBA" id="ARBA00022776"/>
    </source>
</evidence>
<feature type="compositionally biased region" description="Basic and acidic residues" evidence="17">
    <location>
        <begin position="611"/>
        <end position="678"/>
    </location>
</feature>
<feature type="domain" description="Chromosome passenger complex (CPC) protein INCENP N-terminal" evidence="19">
    <location>
        <begin position="15"/>
        <end position="40"/>
    </location>
</feature>
<dbReference type="EMBL" id="JAIPUX010003289">
    <property type="protein sequence ID" value="KAH0621056.1"/>
    <property type="molecule type" value="Genomic_DNA"/>
</dbReference>
<evidence type="ECO:0000256" key="11">
    <source>
        <dbReference type="ARBA" id="ARBA00022829"/>
    </source>
</evidence>
<feature type="region of interest" description="Disordered" evidence="17">
    <location>
        <begin position="690"/>
        <end position="725"/>
    </location>
</feature>
<evidence type="ECO:0000256" key="8">
    <source>
        <dbReference type="ARBA" id="ARBA00022618"/>
    </source>
</evidence>
<evidence type="ECO:0000256" key="1">
    <source>
        <dbReference type="ARBA" id="ARBA00004123"/>
    </source>
</evidence>
<dbReference type="Gene3D" id="1.20.5.3600">
    <property type="match status" value="1"/>
</dbReference>
<feature type="compositionally biased region" description="Basic and acidic residues" evidence="17">
    <location>
        <begin position="74"/>
        <end position="90"/>
    </location>
</feature>
<reference evidence="20 21" key="1">
    <citation type="journal article" date="2022" name="Gigascience">
        <title>A chromosome-level genome assembly and annotation of the desert horned lizard, Phrynosoma platyrhinos, provides insight into chromosomal rearrangements among reptiles.</title>
        <authorList>
            <person name="Koochekian N."/>
            <person name="Ascanio A."/>
            <person name="Farleigh K."/>
            <person name="Card D.C."/>
            <person name="Schield D.R."/>
            <person name="Castoe T.A."/>
            <person name="Jezkova T."/>
        </authorList>
    </citation>
    <scope>NUCLEOTIDE SEQUENCE [LARGE SCALE GENOMIC DNA]</scope>
    <source>
        <strain evidence="20">NK-2021</strain>
    </source>
</reference>
<evidence type="ECO:0000256" key="4">
    <source>
        <dbReference type="ARBA" id="ARBA00004629"/>
    </source>
</evidence>
<dbReference type="InterPro" id="IPR022006">
    <property type="entry name" value="INCENP_N"/>
</dbReference>
<evidence type="ECO:0000256" key="14">
    <source>
        <dbReference type="ARBA" id="ARBA00023242"/>
    </source>
</evidence>
<gene>
    <name evidence="20" type="ORF">JD844_022068</name>
</gene>
<keyword evidence="15" id="KW-0131">Cell cycle</keyword>
<feature type="region of interest" description="Disordered" evidence="17">
    <location>
        <begin position="759"/>
        <end position="784"/>
    </location>
</feature>
<comment type="similarity">
    <text evidence="5">Belongs to the INCENP family.</text>
</comment>
<evidence type="ECO:0000256" key="5">
    <source>
        <dbReference type="ARBA" id="ARBA00010042"/>
    </source>
</evidence>
<protein>
    <recommendedName>
        <fullName evidence="22">Inner centromere protein</fullName>
    </recommendedName>
</protein>
<evidence type="ECO:0000256" key="15">
    <source>
        <dbReference type="ARBA" id="ARBA00023306"/>
    </source>
</evidence>
<keyword evidence="7" id="KW-0963">Cytoplasm</keyword>
<keyword evidence="14" id="KW-0539">Nucleus</keyword>
<feature type="domain" description="Inner centromere protein ARK-binding" evidence="18">
    <location>
        <begin position="763"/>
        <end position="819"/>
    </location>
</feature>
<feature type="region of interest" description="Disordered" evidence="17">
    <location>
        <begin position="485"/>
        <end position="578"/>
    </location>
</feature>
<evidence type="ECO:0000313" key="20">
    <source>
        <dbReference type="EMBL" id="KAH0621056.1"/>
    </source>
</evidence>
<keyword evidence="11" id="KW-0159">Chromosome partition</keyword>
<proteinExistence type="inferred from homology"/>
<keyword evidence="8" id="KW-0132">Cell division</keyword>
<sequence>MVKMALLTRLEEESQKKLDEFLQNIDNRDLVWMDEILEEAIKMFSSSSSNGEPLLMPKTPSQKNRQKKKRFSSAKHDQFAKKRLSKRDGNRSSSSKQICQRDLDITKADIDNISPCCRMTRSRALRSARTSHVALKNPSIHLVEGRIPLVEISSNERKSAESHMAKTPPQKEKVALSITLCDESSTKKSQPLSKVSLIMIPDTPEAQITKEGRGASKLKIANISVAKTTESKEPSTSEKTICVQDQETCHPSEMEVMQNLSESPETPKAPKPKRQSVRRSLMGRPSLNCKASLVERCSLSVKRELMVQKSVAKTLSKRKTAQRSSAACGRASSQAAIHSVDEEITESRPEVDPTSHSQEVNQNIRMSLRSHKSSMTTSSQSQEDKQEGDCTVSSSEKREEMQKPSKNVGRQASYKRALGETEDEQHTEDKLSPPRKKAPSSPCLASKVVRPFKTFLHTVHKNQMLMTTPGSMSRNSTIKSFLKQNTPLRTTPQEKERQRFENLRKKEEAEQYRKQKLEEEKRRRLEDMKRKREERLRKVLQARERVEQMEEEKKKRLEQKLAQHEEKNEKEKMAEDKVKKKVAAKKLEEIEARRKQEDEARRQKALQLEEEERRHRELMQKKKEEEQEKARKIAEQRRAELEKEKNLIAEKELQKKREQEKLQAQREFERQEKEKAARLQREVLAAAKEKERLRKEMEEKERKLQEQQKQEDQQQKAEAEAKAAKKQLNVTVDIENSPVCNSYQMTPQSQKQPKIELSDYGMDLNSDDSTDDESQPRKPIPSWATGNELSQAVIHQYYNPPNIRTLFGIVKSPKLEEIFQKSKPRYFKRTSSAVWNSPPFPGGKSVTSAFKRW</sequence>
<dbReference type="Pfam" id="PF03941">
    <property type="entry name" value="INCENP_ARK-bind"/>
    <property type="match status" value="1"/>
</dbReference>